<accession>A0A6M8SQ93</accession>
<gene>
    <name evidence="1" type="ORF">HQN60_12525</name>
</gene>
<dbReference type="EMBL" id="CP054143">
    <property type="protein sequence ID" value="QKJ67463.1"/>
    <property type="molecule type" value="Genomic_DNA"/>
</dbReference>
<proteinExistence type="predicted"/>
<evidence type="ECO:0000313" key="2">
    <source>
        <dbReference type="Proteomes" id="UP000504844"/>
    </source>
</evidence>
<dbReference type="AlphaFoldDB" id="A0A6M8SQ93"/>
<dbReference type="RefSeq" id="WP_173533965.1">
    <property type="nucleotide sequence ID" value="NZ_CP054143.1"/>
</dbReference>
<keyword evidence="2" id="KW-1185">Reference proteome</keyword>
<organism evidence="1 2">
    <name type="scientific">Deefgea piscis</name>
    <dbReference type="NCBI Taxonomy" id="2739061"/>
    <lineage>
        <taxon>Bacteria</taxon>
        <taxon>Pseudomonadati</taxon>
        <taxon>Pseudomonadota</taxon>
        <taxon>Betaproteobacteria</taxon>
        <taxon>Neisseriales</taxon>
        <taxon>Chitinibacteraceae</taxon>
        <taxon>Deefgea</taxon>
    </lineage>
</organism>
<sequence length="263" mass="29084">MTPEFEQRIAQKINPDSIMPEGITGHFWPVYLRGHWGTAEQGALGVILKIETPVPQLVWKIMPPLALADLYNTETLESWTFQLEILEETLSRGDTQSPFPNSLIFGEPMPCRFPDISSAVNSLYEACTSFHHGLAKQEQLGGELNNPSSAKSQMLIEISKRLARHITIINDAPHNEIIRLEGLGLFGIVTDGTPQSAINTAVELRKQQTDDEPLTVCMVNEDLVYAEAATAKLIESLLSIGVNSIIAPDDNEAIRQIEQNANK</sequence>
<reference evidence="1 2" key="1">
    <citation type="submission" date="2020-05" db="EMBL/GenBank/DDBJ databases">
        <title>Complete genome sequence of Deefgea sp. D17.</title>
        <authorList>
            <person name="Bae J.-W."/>
            <person name="Han J.E."/>
        </authorList>
    </citation>
    <scope>NUCLEOTIDE SEQUENCE [LARGE SCALE GENOMIC DNA]</scope>
    <source>
        <strain evidence="1 2">D17</strain>
    </source>
</reference>
<dbReference type="KEGG" id="dee:HQN60_12525"/>
<name>A0A6M8SQ93_9NEIS</name>
<dbReference type="Proteomes" id="UP000504844">
    <property type="component" value="Chromosome"/>
</dbReference>
<evidence type="ECO:0000313" key="1">
    <source>
        <dbReference type="EMBL" id="QKJ67463.1"/>
    </source>
</evidence>
<protein>
    <submittedName>
        <fullName evidence="1">Uncharacterized protein</fullName>
    </submittedName>
</protein>